<accession>A0A919CKU9</accession>
<protein>
    <submittedName>
        <fullName evidence="3">Uncharacterized protein</fullName>
    </submittedName>
</protein>
<keyword evidence="2" id="KW-0812">Transmembrane</keyword>
<evidence type="ECO:0000313" key="3">
    <source>
        <dbReference type="EMBL" id="GHD35046.1"/>
    </source>
</evidence>
<evidence type="ECO:0000313" key="4">
    <source>
        <dbReference type="Proteomes" id="UP000654947"/>
    </source>
</evidence>
<feature type="transmembrane region" description="Helical" evidence="2">
    <location>
        <begin position="169"/>
        <end position="189"/>
    </location>
</feature>
<proteinExistence type="predicted"/>
<dbReference type="Proteomes" id="UP000654947">
    <property type="component" value="Unassembled WGS sequence"/>
</dbReference>
<organism evidence="3 4">
    <name type="scientific">Nocardiopsis kunsanensis</name>
    <dbReference type="NCBI Taxonomy" id="141693"/>
    <lineage>
        <taxon>Bacteria</taxon>
        <taxon>Bacillati</taxon>
        <taxon>Actinomycetota</taxon>
        <taxon>Actinomycetes</taxon>
        <taxon>Streptosporangiales</taxon>
        <taxon>Nocardiopsidaceae</taxon>
        <taxon>Nocardiopsis</taxon>
    </lineage>
</organism>
<sequence>MVLDHYGPMNQRSEQLVLNYLSEVGLASYGHLTAKERTAFLAELRSKIDERRRTAPDDHVDTVRGILRGFGSAEDVVERECGGRNLDLEDNELIPDRPQHANRPPPPWRGGPSAGLMGLVEGPGRADTVAGRKKSRARGTGPLRGTALVVRTHPAEAAALGLMLLSVPWWMDLAFVWVLAAALVALSQVWNGRDTWIGIGLPVLACVSGMALWDGDARYVDEYILESLTDTGVIGLGLANLVCVLYLFPRVLRAAERKETAARPV</sequence>
<feature type="transmembrane region" description="Helical" evidence="2">
    <location>
        <begin position="233"/>
        <end position="252"/>
    </location>
</feature>
<keyword evidence="2" id="KW-1133">Transmembrane helix</keyword>
<dbReference type="EMBL" id="BMXL01000032">
    <property type="protein sequence ID" value="GHD35046.1"/>
    <property type="molecule type" value="Genomic_DNA"/>
</dbReference>
<keyword evidence="2" id="KW-0472">Membrane</keyword>
<name>A0A919CKU9_9ACTN</name>
<reference evidence="3 4" key="1">
    <citation type="journal article" date="2014" name="Int. J. Syst. Evol. Microbiol.">
        <title>Complete genome sequence of Corynebacterium casei LMG S-19264T (=DSM 44701T), isolated from a smear-ripened cheese.</title>
        <authorList>
            <consortium name="US DOE Joint Genome Institute (JGI-PGF)"/>
            <person name="Walter F."/>
            <person name="Albersmeier A."/>
            <person name="Kalinowski J."/>
            <person name="Ruckert C."/>
        </authorList>
    </citation>
    <scope>NUCLEOTIDE SEQUENCE [LARGE SCALE GENOMIC DNA]</scope>
    <source>
        <strain evidence="3 4">KCTC 19473</strain>
    </source>
</reference>
<feature type="transmembrane region" description="Helical" evidence="2">
    <location>
        <begin position="196"/>
        <end position="213"/>
    </location>
</feature>
<feature type="region of interest" description="Disordered" evidence="1">
    <location>
        <begin position="88"/>
        <end position="112"/>
    </location>
</feature>
<comment type="caution">
    <text evidence="3">The sequence shown here is derived from an EMBL/GenBank/DDBJ whole genome shotgun (WGS) entry which is preliminary data.</text>
</comment>
<keyword evidence="4" id="KW-1185">Reference proteome</keyword>
<evidence type="ECO:0000256" key="1">
    <source>
        <dbReference type="SAM" id="MobiDB-lite"/>
    </source>
</evidence>
<evidence type="ECO:0000256" key="2">
    <source>
        <dbReference type="SAM" id="Phobius"/>
    </source>
</evidence>
<gene>
    <name evidence="3" type="ORF">GCM10007147_41180</name>
</gene>
<dbReference type="AlphaFoldDB" id="A0A919CKU9"/>